<keyword evidence="1" id="KW-0175">Coiled coil</keyword>
<sequence>MSHDSISSDSSSFISSSDESPKAKSGVRKKACKTVRSNKSKQNKAVAKPEADMSDEMIAMKQVFMRISNKKAKLKEEKLKECKKQCLEVFQNEVNQMFKKALRSRDKALGISLHKISGLTNLLQSSKETLRTQHGEYIEAYGTESGKLNAHIVDLKDLLMSADTKYNELIVVVEREYEKLEEEINDSIDELQNNLLAICCDKSYLNNFQSQIKRIQSSTEAA</sequence>
<organism evidence="3 4">
    <name type="scientific">Albugo candida</name>
    <dbReference type="NCBI Taxonomy" id="65357"/>
    <lineage>
        <taxon>Eukaryota</taxon>
        <taxon>Sar</taxon>
        <taxon>Stramenopiles</taxon>
        <taxon>Oomycota</taxon>
        <taxon>Peronosporomycetes</taxon>
        <taxon>Albuginales</taxon>
        <taxon>Albuginaceae</taxon>
        <taxon>Albugo</taxon>
    </lineage>
</organism>
<accession>A0A024FUA7</accession>
<feature type="coiled-coil region" evidence="1">
    <location>
        <begin position="163"/>
        <end position="197"/>
    </location>
</feature>
<feature type="region of interest" description="Disordered" evidence="2">
    <location>
        <begin position="1"/>
        <end position="51"/>
    </location>
</feature>
<reference evidence="3 4" key="1">
    <citation type="submission" date="2012-05" db="EMBL/GenBank/DDBJ databases">
        <title>Recombination and specialization in a pathogen metapopulation.</title>
        <authorList>
            <person name="Gardiner A."/>
            <person name="Kemen E."/>
            <person name="Schultz-Larsen T."/>
            <person name="MacLean D."/>
            <person name="Van Oosterhout C."/>
            <person name="Jones J.D.G."/>
        </authorList>
    </citation>
    <scope>NUCLEOTIDE SEQUENCE [LARGE SCALE GENOMIC DNA]</scope>
    <source>
        <strain evidence="3 4">Ac Nc2</strain>
    </source>
</reference>
<dbReference type="InParanoid" id="A0A024FUA7"/>
<comment type="caution">
    <text evidence="3">The sequence shown here is derived from an EMBL/GenBank/DDBJ whole genome shotgun (WGS) entry which is preliminary data.</text>
</comment>
<name>A0A024FUA7_9STRA</name>
<keyword evidence="4" id="KW-1185">Reference proteome</keyword>
<dbReference type="EMBL" id="CAIX01000356">
    <property type="protein sequence ID" value="CCI10715.1"/>
    <property type="molecule type" value="Genomic_DNA"/>
</dbReference>
<dbReference type="Proteomes" id="UP000053237">
    <property type="component" value="Unassembled WGS sequence"/>
</dbReference>
<protein>
    <submittedName>
        <fullName evidence="3">Uncharacterized protein</fullName>
    </submittedName>
</protein>
<evidence type="ECO:0000256" key="1">
    <source>
        <dbReference type="SAM" id="Coils"/>
    </source>
</evidence>
<proteinExistence type="predicted"/>
<feature type="compositionally biased region" description="Low complexity" evidence="2">
    <location>
        <begin position="1"/>
        <end position="18"/>
    </location>
</feature>
<dbReference type="OrthoDB" id="65086at2759"/>
<evidence type="ECO:0000313" key="4">
    <source>
        <dbReference type="Proteomes" id="UP000053237"/>
    </source>
</evidence>
<feature type="compositionally biased region" description="Basic residues" evidence="2">
    <location>
        <begin position="25"/>
        <end position="42"/>
    </location>
</feature>
<evidence type="ECO:0000313" key="3">
    <source>
        <dbReference type="EMBL" id="CCI10715.1"/>
    </source>
</evidence>
<evidence type="ECO:0000256" key="2">
    <source>
        <dbReference type="SAM" id="MobiDB-lite"/>
    </source>
</evidence>
<dbReference type="AlphaFoldDB" id="A0A024FUA7"/>
<gene>
    <name evidence="3" type="ORF">BN9_113360</name>
</gene>